<evidence type="ECO:0000313" key="2">
    <source>
        <dbReference type="EMBL" id="MFC7139593.1"/>
    </source>
</evidence>
<keyword evidence="1" id="KW-0472">Membrane</keyword>
<evidence type="ECO:0000313" key="3">
    <source>
        <dbReference type="Proteomes" id="UP001596432"/>
    </source>
</evidence>
<protein>
    <recommendedName>
        <fullName evidence="4">Sec-independent protein translocase protein TatA</fullName>
    </recommendedName>
</protein>
<name>A0ABD5XX17_9EURY</name>
<dbReference type="RefSeq" id="WP_274325177.1">
    <property type="nucleotide sequence ID" value="NZ_CP118158.1"/>
</dbReference>
<evidence type="ECO:0008006" key="4">
    <source>
        <dbReference type="Google" id="ProtNLM"/>
    </source>
</evidence>
<dbReference type="EMBL" id="JBHTAS010000001">
    <property type="protein sequence ID" value="MFC7139593.1"/>
    <property type="molecule type" value="Genomic_DNA"/>
</dbReference>
<reference evidence="2 3" key="1">
    <citation type="journal article" date="2019" name="Int. J. Syst. Evol. Microbiol.">
        <title>The Global Catalogue of Microorganisms (GCM) 10K type strain sequencing project: providing services to taxonomists for standard genome sequencing and annotation.</title>
        <authorList>
            <consortium name="The Broad Institute Genomics Platform"/>
            <consortium name="The Broad Institute Genome Sequencing Center for Infectious Disease"/>
            <person name="Wu L."/>
            <person name="Ma J."/>
        </authorList>
    </citation>
    <scope>NUCLEOTIDE SEQUENCE [LARGE SCALE GENOMIC DNA]</scope>
    <source>
        <strain evidence="2 3">XZYJT29</strain>
    </source>
</reference>
<gene>
    <name evidence="2" type="ORF">ACFQMA_07045</name>
</gene>
<dbReference type="Proteomes" id="UP001596432">
    <property type="component" value="Unassembled WGS sequence"/>
</dbReference>
<sequence length="62" mass="6980">MTVPLQIPGATELLIVLMVFAFFVGIAGGIVFLVRRFGDSGKDQRIDELEQQVEELREERDS</sequence>
<organism evidence="2 3">
    <name type="scientific">Halosimplex aquaticum</name>
    <dbReference type="NCBI Taxonomy" id="3026162"/>
    <lineage>
        <taxon>Archaea</taxon>
        <taxon>Methanobacteriati</taxon>
        <taxon>Methanobacteriota</taxon>
        <taxon>Stenosarchaea group</taxon>
        <taxon>Halobacteria</taxon>
        <taxon>Halobacteriales</taxon>
        <taxon>Haloarculaceae</taxon>
        <taxon>Halosimplex</taxon>
    </lineage>
</organism>
<comment type="caution">
    <text evidence="2">The sequence shown here is derived from an EMBL/GenBank/DDBJ whole genome shotgun (WGS) entry which is preliminary data.</text>
</comment>
<keyword evidence="1" id="KW-0812">Transmembrane</keyword>
<dbReference type="GeneID" id="78819851"/>
<evidence type="ECO:0000256" key="1">
    <source>
        <dbReference type="SAM" id="Phobius"/>
    </source>
</evidence>
<keyword evidence="1" id="KW-1133">Transmembrane helix</keyword>
<proteinExistence type="predicted"/>
<dbReference type="AlphaFoldDB" id="A0ABD5XX17"/>
<accession>A0ABD5XX17</accession>
<feature type="transmembrane region" description="Helical" evidence="1">
    <location>
        <begin position="13"/>
        <end position="34"/>
    </location>
</feature>
<keyword evidence="3" id="KW-1185">Reference proteome</keyword>